<protein>
    <submittedName>
        <fullName evidence="1">Uncharacterized protein</fullName>
    </submittedName>
</protein>
<organism evidence="1 2">
    <name type="scientific">Methanolapillus millepedarum</name>
    <dbReference type="NCBI Taxonomy" id="3028296"/>
    <lineage>
        <taxon>Archaea</taxon>
        <taxon>Methanobacteriati</taxon>
        <taxon>Methanobacteriota</taxon>
        <taxon>Stenosarchaea group</taxon>
        <taxon>Methanomicrobia</taxon>
        <taxon>Methanosarcinales</taxon>
        <taxon>Methanosarcinaceae</taxon>
        <taxon>Methanolapillus</taxon>
    </lineage>
</organism>
<dbReference type="GeneID" id="89230876"/>
<name>A0AA96ZV11_9EURY</name>
<dbReference type="EMBL" id="CP131060">
    <property type="protein sequence ID" value="WNY26209.1"/>
    <property type="molecule type" value="Genomic_DNA"/>
</dbReference>
<keyword evidence="2" id="KW-1185">Reference proteome</keyword>
<evidence type="ECO:0000313" key="2">
    <source>
        <dbReference type="Proteomes" id="UP001303587"/>
    </source>
</evidence>
<proteinExistence type="predicted"/>
<reference evidence="1 2" key="1">
    <citation type="submission" date="2023-07" db="EMBL/GenBank/DDBJ databases">
        <title>Closed genoem sequence of Methanosarcinaceae archaeon Ac7.</title>
        <authorList>
            <person name="Poehlein A."/>
            <person name="Protasov E."/>
            <person name="Platt K."/>
            <person name="Reeh H."/>
            <person name="Daniel R."/>
            <person name="Brune A."/>
        </authorList>
    </citation>
    <scope>NUCLEOTIDE SEQUENCE [LARGE SCALE GENOMIC DNA]</scope>
    <source>
        <strain evidence="1 2">Ac7</strain>
    </source>
</reference>
<dbReference type="Proteomes" id="UP001303587">
    <property type="component" value="Chromosome"/>
</dbReference>
<dbReference type="AlphaFoldDB" id="A0AA96ZV11"/>
<dbReference type="RefSeq" id="WP_338102537.1">
    <property type="nucleotide sequence ID" value="NZ_CP131060.1"/>
</dbReference>
<evidence type="ECO:0000313" key="1">
    <source>
        <dbReference type="EMBL" id="WNY26209.1"/>
    </source>
</evidence>
<accession>A0AA96ZV11</accession>
<sequence length="95" mass="11074">MTNERISELINDLQMIVREKNDLEESEKAIRSELFDLFGENQIEKMTAHGATVSVIPEKIYRKVDSNRLKEELPDVYEKYSYEATTAAHLNVRVK</sequence>
<gene>
    <name evidence="1" type="ORF">MsAc7_17820</name>
</gene>